<dbReference type="AlphaFoldDB" id="A0A0D2MRW6"/>
<name>A0A0D2MRW6_9CHLO</name>
<gene>
    <name evidence="2" type="ORF">MNEG_10647</name>
</gene>
<dbReference type="RefSeq" id="XP_013896335.1">
    <property type="nucleotide sequence ID" value="XM_014040881.1"/>
</dbReference>
<dbReference type="PANTHER" id="PTHR39398:SF1">
    <property type="entry name" value="CSN8_PSMD8_EIF3K DOMAIN-CONTAINING PROTEIN"/>
    <property type="match status" value="1"/>
</dbReference>
<keyword evidence="3" id="KW-1185">Reference proteome</keyword>
<dbReference type="Proteomes" id="UP000054498">
    <property type="component" value="Unassembled WGS sequence"/>
</dbReference>
<proteinExistence type="predicted"/>
<dbReference type="STRING" id="145388.A0A0D2MRW6"/>
<dbReference type="OrthoDB" id="514454at2759"/>
<reference evidence="2 3" key="1">
    <citation type="journal article" date="2013" name="BMC Genomics">
        <title>Reconstruction of the lipid metabolism for the microalga Monoraphidium neglectum from its genome sequence reveals characteristics suitable for biofuel production.</title>
        <authorList>
            <person name="Bogen C."/>
            <person name="Al-Dilaimi A."/>
            <person name="Albersmeier A."/>
            <person name="Wichmann J."/>
            <person name="Grundmann M."/>
            <person name="Rupp O."/>
            <person name="Lauersen K.J."/>
            <person name="Blifernez-Klassen O."/>
            <person name="Kalinowski J."/>
            <person name="Goesmann A."/>
            <person name="Mussgnug J.H."/>
            <person name="Kruse O."/>
        </authorList>
    </citation>
    <scope>NUCLEOTIDE SEQUENCE [LARGE SCALE GENOMIC DNA]</scope>
    <source>
        <strain evidence="2 3">SAG 48.87</strain>
    </source>
</reference>
<dbReference type="KEGG" id="mng:MNEG_10647"/>
<dbReference type="PANTHER" id="PTHR39398">
    <property type="entry name" value="YALI0F14311P"/>
    <property type="match status" value="1"/>
</dbReference>
<sequence length="373" mass="39958">MQPHNLGDLDTCVRQWTVLRAEALAALAEHQLHISDAAGLATRPHLDPLVRRFRKLREALTSLGCRDAWAAEVYELSADACALAGNTAELLKCLQALVNTLYPAVEAQEARGAGRQLLQQGQQHHQQQQRQQQRQQQQQQRQQRQQQQRQQQQQQQQQAEGRPDPWDDAGTSCSGGRSAPDQAAAAGFSLQRGASWDGRGPSEAAAAAPTQHAPAGPLARRAEVHAALLLWFLCVPARPVAAEVAKRLRATPPEVVGSRDMQLALRAASALMRGNWVRLWAAARAAPPLVARVLQAGAPAARGRAARAAAAAYRVLPLGVFAGALGLEGGGCGRDAAAVRAALERAKDNLGSRWAGVALERLDGGDCADLAFR</sequence>
<protein>
    <submittedName>
        <fullName evidence="2">Uncharacterized protein</fullName>
    </submittedName>
</protein>
<evidence type="ECO:0000313" key="3">
    <source>
        <dbReference type="Proteomes" id="UP000054498"/>
    </source>
</evidence>
<evidence type="ECO:0000256" key="1">
    <source>
        <dbReference type="SAM" id="MobiDB-lite"/>
    </source>
</evidence>
<evidence type="ECO:0000313" key="2">
    <source>
        <dbReference type="EMBL" id="KIY97315.1"/>
    </source>
</evidence>
<organism evidence="2 3">
    <name type="scientific">Monoraphidium neglectum</name>
    <dbReference type="NCBI Taxonomy" id="145388"/>
    <lineage>
        <taxon>Eukaryota</taxon>
        <taxon>Viridiplantae</taxon>
        <taxon>Chlorophyta</taxon>
        <taxon>core chlorophytes</taxon>
        <taxon>Chlorophyceae</taxon>
        <taxon>CS clade</taxon>
        <taxon>Sphaeropleales</taxon>
        <taxon>Selenastraceae</taxon>
        <taxon>Monoraphidium</taxon>
    </lineage>
</organism>
<feature type="region of interest" description="Disordered" evidence="1">
    <location>
        <begin position="115"/>
        <end position="212"/>
    </location>
</feature>
<feature type="compositionally biased region" description="Low complexity" evidence="1">
    <location>
        <begin position="201"/>
        <end position="212"/>
    </location>
</feature>
<dbReference type="EMBL" id="KK102622">
    <property type="protein sequence ID" value="KIY97315.1"/>
    <property type="molecule type" value="Genomic_DNA"/>
</dbReference>
<feature type="compositionally biased region" description="Low complexity" evidence="1">
    <location>
        <begin position="115"/>
        <end position="158"/>
    </location>
</feature>
<dbReference type="GeneID" id="25727830"/>
<dbReference type="Gene3D" id="1.25.40.990">
    <property type="match status" value="1"/>
</dbReference>
<accession>A0A0D2MRW6</accession>